<evidence type="ECO:0000256" key="1">
    <source>
        <dbReference type="ARBA" id="ARBA00023002"/>
    </source>
</evidence>
<proteinExistence type="predicted"/>
<dbReference type="Pfam" id="PF08028">
    <property type="entry name" value="Acyl-CoA_dh_2"/>
    <property type="match status" value="1"/>
</dbReference>
<dbReference type="AlphaFoldDB" id="A0A973A8C7"/>
<dbReference type="Gene3D" id="1.20.140.10">
    <property type="entry name" value="Butyryl-CoA Dehydrogenase, subunit A, domain 3"/>
    <property type="match status" value="1"/>
</dbReference>
<dbReference type="InterPro" id="IPR036250">
    <property type="entry name" value="AcylCo_DH-like_C"/>
</dbReference>
<evidence type="ECO:0000313" key="4">
    <source>
        <dbReference type="Proteomes" id="UP000754644"/>
    </source>
</evidence>
<dbReference type="EMBL" id="JABMOJ010000244">
    <property type="protein sequence ID" value="NQV65010.1"/>
    <property type="molecule type" value="Genomic_DNA"/>
</dbReference>
<evidence type="ECO:0000313" key="3">
    <source>
        <dbReference type="EMBL" id="NQV65010.1"/>
    </source>
</evidence>
<accession>A0A973A8C7</accession>
<name>A0A973A8C7_9GAMM</name>
<dbReference type="GO" id="GO:0016627">
    <property type="term" value="F:oxidoreductase activity, acting on the CH-CH group of donors"/>
    <property type="evidence" value="ECO:0007669"/>
    <property type="project" value="InterPro"/>
</dbReference>
<comment type="caution">
    <text evidence="3">The sequence shown here is derived from an EMBL/GenBank/DDBJ whole genome shotgun (WGS) entry which is preliminary data.</text>
</comment>
<protein>
    <submittedName>
        <fullName evidence="3">Flavin-dependent monooxygenase</fullName>
    </submittedName>
</protein>
<gene>
    <name evidence="3" type="ORF">HQ497_06570</name>
</gene>
<dbReference type="SUPFAM" id="SSF47203">
    <property type="entry name" value="Acyl-CoA dehydrogenase C-terminal domain-like"/>
    <property type="match status" value="1"/>
</dbReference>
<keyword evidence="1" id="KW-0560">Oxidoreductase</keyword>
<evidence type="ECO:0000259" key="2">
    <source>
        <dbReference type="Pfam" id="PF08028"/>
    </source>
</evidence>
<keyword evidence="3" id="KW-0503">Monooxygenase</keyword>
<dbReference type="GO" id="GO:0004497">
    <property type="term" value="F:monooxygenase activity"/>
    <property type="evidence" value="ECO:0007669"/>
    <property type="project" value="UniProtKB-KW"/>
</dbReference>
<feature type="non-terminal residue" evidence="3">
    <location>
        <position position="1"/>
    </location>
</feature>
<organism evidence="3 4">
    <name type="scientific">SAR86 cluster bacterium</name>
    <dbReference type="NCBI Taxonomy" id="2030880"/>
    <lineage>
        <taxon>Bacteria</taxon>
        <taxon>Pseudomonadati</taxon>
        <taxon>Pseudomonadota</taxon>
        <taxon>Gammaproteobacteria</taxon>
        <taxon>SAR86 cluster</taxon>
    </lineage>
</organism>
<dbReference type="InterPro" id="IPR013107">
    <property type="entry name" value="Acyl-CoA_DH_C"/>
</dbReference>
<feature type="domain" description="Acyl-CoA dehydrogenase C-terminal" evidence="2">
    <location>
        <begin position="2"/>
        <end position="89"/>
    </location>
</feature>
<reference evidence="3" key="1">
    <citation type="submission" date="2020-05" db="EMBL/GenBank/DDBJ databases">
        <title>Sulfur intermediates as new biogeochemical hubs in an aquatic model microbial ecosystem.</title>
        <authorList>
            <person name="Vigneron A."/>
        </authorList>
    </citation>
    <scope>NUCLEOTIDE SEQUENCE</scope>
    <source>
        <strain evidence="3">Bin.250</strain>
    </source>
</reference>
<sequence>DLADADTKLQAARAWFYQTIDAAWSNAQSDDDTLASRRAIRTANVHAVTTAIEVIDRMYTVVGGTSVFETSCLQQHFRDVHVASQHMMVGEAVMEMAGRVLLGLDDVGPGL</sequence>
<dbReference type="Proteomes" id="UP000754644">
    <property type="component" value="Unassembled WGS sequence"/>
</dbReference>